<dbReference type="EMBL" id="QPMM01000011">
    <property type="protein sequence ID" value="RFS20158.1"/>
    <property type="molecule type" value="Genomic_DNA"/>
</dbReference>
<evidence type="ECO:0000259" key="1">
    <source>
        <dbReference type="SMART" id="SM00782"/>
    </source>
</evidence>
<proteinExistence type="predicted"/>
<dbReference type="InterPro" id="IPR013988">
    <property type="entry name" value="YjdM_C"/>
</dbReference>
<evidence type="ECO:0000313" key="2">
    <source>
        <dbReference type="EMBL" id="RFS20158.1"/>
    </source>
</evidence>
<gene>
    <name evidence="2" type="ORF">DVR12_20805</name>
</gene>
<sequence length="185" mass="20358">MALGKNLSERSGDICELCVASPATTEYTVSPKSDDDIQNQVAVCDACLQAINKGETGEYWRFLEGAIWNPEPSIQALSYRILQTCKENDWAADILSSVEPEENIVQWAMSAFEVEEVHRDAFGNALAHGDNVVLTQGLDVKGTSFSAPKGTIVKRIRLVPDNIEQIEGKINDQTIVILTKYVKKG</sequence>
<dbReference type="SMART" id="SM00782">
    <property type="entry name" value="PhnA_Zn_Ribbon"/>
    <property type="match status" value="1"/>
</dbReference>
<evidence type="ECO:0000313" key="3">
    <source>
        <dbReference type="Proteomes" id="UP000260644"/>
    </source>
</evidence>
<dbReference type="InterPro" id="IPR013991">
    <property type="entry name" value="PhnaA_N_proteobac"/>
</dbReference>
<dbReference type="Gene3D" id="2.30.30.40">
    <property type="entry name" value="SH3 Domains"/>
    <property type="match status" value="1"/>
</dbReference>
<dbReference type="Pfam" id="PF03831">
    <property type="entry name" value="YjdM"/>
    <property type="match status" value="1"/>
</dbReference>
<dbReference type="OrthoDB" id="9810131at2"/>
<feature type="domain" description="PhnA protein N-terminal proteobacterial" evidence="1">
    <location>
        <begin position="6"/>
        <end position="52"/>
    </location>
</feature>
<dbReference type="RefSeq" id="WP_116977720.1">
    <property type="nucleotide sequence ID" value="NZ_QPMM01000011.1"/>
</dbReference>
<name>A0A3E1Y5Z4_9BACT</name>
<dbReference type="Proteomes" id="UP000260644">
    <property type="component" value="Unassembled WGS sequence"/>
</dbReference>
<keyword evidence="3" id="KW-1185">Reference proteome</keyword>
<comment type="caution">
    <text evidence="2">The sequence shown here is derived from an EMBL/GenBank/DDBJ whole genome shotgun (WGS) entry which is preliminary data.</text>
</comment>
<dbReference type="SUPFAM" id="SSF82057">
    <property type="entry name" value="Prokaryotic SH3-related domain"/>
    <property type="match status" value="1"/>
</dbReference>
<organism evidence="2 3">
    <name type="scientific">Chitinophaga silvatica</name>
    <dbReference type="NCBI Taxonomy" id="2282649"/>
    <lineage>
        <taxon>Bacteria</taxon>
        <taxon>Pseudomonadati</taxon>
        <taxon>Bacteroidota</taxon>
        <taxon>Chitinophagia</taxon>
        <taxon>Chitinophagales</taxon>
        <taxon>Chitinophagaceae</taxon>
        <taxon>Chitinophaga</taxon>
    </lineage>
</organism>
<protein>
    <submittedName>
        <fullName evidence="2">PhnA protein</fullName>
    </submittedName>
</protein>
<reference evidence="2 3" key="1">
    <citation type="submission" date="2018-07" db="EMBL/GenBank/DDBJ databases">
        <title>Chitinophaga K2CV101002-2 sp. nov., isolated from a monsoon evergreen broad-leaved forest soil.</title>
        <authorList>
            <person name="Lv Y."/>
        </authorList>
    </citation>
    <scope>NUCLEOTIDE SEQUENCE [LARGE SCALE GENOMIC DNA]</scope>
    <source>
        <strain evidence="2 3">GDMCC 1.1288</strain>
    </source>
</reference>
<accession>A0A3E1Y5Z4</accession>
<dbReference type="AlphaFoldDB" id="A0A3E1Y5Z4"/>